<dbReference type="Gene3D" id="3.30.390.30">
    <property type="match status" value="1"/>
</dbReference>
<evidence type="ECO:0000313" key="6">
    <source>
        <dbReference type="Proteomes" id="UP000326865"/>
    </source>
</evidence>
<dbReference type="PANTHER" id="PTHR22912">
    <property type="entry name" value="DISULFIDE OXIDOREDUCTASE"/>
    <property type="match status" value="1"/>
</dbReference>
<dbReference type="AlphaFoldDB" id="A0A5N5UJW4"/>
<dbReference type="Proteomes" id="UP000326865">
    <property type="component" value="Unassembled WGS sequence"/>
</dbReference>
<accession>A0A5N5U6F5</accession>
<proteinExistence type="predicted"/>
<dbReference type="InterPro" id="IPR050151">
    <property type="entry name" value="Class-I_Pyr_Nuc-Dis_Oxidored"/>
</dbReference>
<dbReference type="GO" id="GO:0004148">
    <property type="term" value="F:dihydrolipoyl dehydrogenase (NADH) activity"/>
    <property type="evidence" value="ECO:0007669"/>
    <property type="project" value="TreeGrafter"/>
</dbReference>
<dbReference type="GO" id="GO:0050660">
    <property type="term" value="F:flavin adenine dinucleotide binding"/>
    <property type="evidence" value="ECO:0007669"/>
    <property type="project" value="TreeGrafter"/>
</dbReference>
<dbReference type="SUPFAM" id="SSF55424">
    <property type="entry name" value="FAD/NAD-linked reductases, dimerisation (C-terminal) domain"/>
    <property type="match status" value="1"/>
</dbReference>
<gene>
    <name evidence="3" type="ORF">DM867_09095</name>
    <name evidence="4" type="ORF">DP108_06170</name>
</gene>
<feature type="domain" description="Pyridine nucleotide-disulphide oxidoreductase dimerisation" evidence="2">
    <location>
        <begin position="1"/>
        <end position="105"/>
    </location>
</feature>
<dbReference type="EMBL" id="QMDY01000003">
    <property type="protein sequence ID" value="KAB7519024.1"/>
    <property type="molecule type" value="Genomic_DNA"/>
</dbReference>
<protein>
    <recommendedName>
        <fullName evidence="2">Pyridine nucleotide-disulphide oxidoreductase dimerisation domain-containing protein</fullName>
    </recommendedName>
</protein>
<dbReference type="PANTHER" id="PTHR22912:SF151">
    <property type="entry name" value="DIHYDROLIPOYL DEHYDROGENASE, MITOCHONDRIAL"/>
    <property type="match status" value="1"/>
</dbReference>
<dbReference type="EMBL" id="QKKZ01000003">
    <property type="protein sequence ID" value="KAB7514049.1"/>
    <property type="molecule type" value="Genomic_DNA"/>
</dbReference>
<organism evidence="4 5">
    <name type="scientific">Halosegnis rubeus</name>
    <dbReference type="NCBI Taxonomy" id="2212850"/>
    <lineage>
        <taxon>Archaea</taxon>
        <taxon>Methanobacteriati</taxon>
        <taxon>Methanobacteriota</taxon>
        <taxon>Stenosarchaea group</taxon>
        <taxon>Halobacteria</taxon>
        <taxon>Halobacteriales</taxon>
        <taxon>Natronomonadaceae</taxon>
        <taxon>Halosegnis</taxon>
    </lineage>
</organism>
<dbReference type="InterPro" id="IPR016156">
    <property type="entry name" value="FAD/NAD-linked_Rdtase_dimer_sf"/>
</dbReference>
<dbReference type="Proteomes" id="UP000326207">
    <property type="component" value="Unassembled WGS sequence"/>
</dbReference>
<evidence type="ECO:0000313" key="4">
    <source>
        <dbReference type="EMBL" id="KAB7519024.1"/>
    </source>
</evidence>
<name>A0A5N5UJW4_9EURY</name>
<accession>A0A5N5UJW4</accession>
<evidence type="ECO:0000256" key="1">
    <source>
        <dbReference type="ARBA" id="ARBA00023027"/>
    </source>
</evidence>
<comment type="caution">
    <text evidence="4">The sequence shown here is derived from an EMBL/GenBank/DDBJ whole genome shotgun (WGS) entry which is preliminary data.</text>
</comment>
<evidence type="ECO:0000313" key="3">
    <source>
        <dbReference type="EMBL" id="KAB7514049.1"/>
    </source>
</evidence>
<keyword evidence="6" id="KW-1185">Reference proteome</keyword>
<evidence type="ECO:0000313" key="5">
    <source>
        <dbReference type="Proteomes" id="UP000326207"/>
    </source>
</evidence>
<keyword evidence="1" id="KW-0520">NAD</keyword>
<dbReference type="GO" id="GO:0006103">
    <property type="term" value="P:2-oxoglutarate metabolic process"/>
    <property type="evidence" value="ECO:0007669"/>
    <property type="project" value="TreeGrafter"/>
</dbReference>
<reference evidence="5 6" key="1">
    <citation type="submission" date="2019-10" db="EMBL/GenBank/DDBJ databases">
        <title>Unraveling microbial dark matter from salterns through culturing: the case of the genus Halosegnis.</title>
        <authorList>
            <person name="Duran-Viseras A."/>
            <person name="Andrei A.-S."/>
            <person name="Vera-Gargallo B."/>
            <person name="Ghai R."/>
            <person name="Sanchez-Porro C."/>
            <person name="Ventosa A."/>
        </authorList>
    </citation>
    <scope>NUCLEOTIDE SEQUENCE [LARGE SCALE GENOMIC DNA]</scope>
    <source>
        <strain evidence="3 6">F18-79</strain>
        <strain evidence="4 5">F19-13</strain>
    </source>
</reference>
<sequence>MPFAVFASPEVAGVGATESDLDDDYAVRTYGYGDTARGDAMHADGFVKVIIGLDGEILGCHIIGPEASNLIQEVIVAMTAGSGTVRDIRETIHINPALSEVVQRAFSGSFSRP</sequence>
<dbReference type="InterPro" id="IPR004099">
    <property type="entry name" value="Pyr_nucl-diS_OxRdtase_dimer"/>
</dbReference>
<evidence type="ECO:0000259" key="2">
    <source>
        <dbReference type="Pfam" id="PF02852"/>
    </source>
</evidence>
<dbReference type="Pfam" id="PF02852">
    <property type="entry name" value="Pyr_redox_dim"/>
    <property type="match status" value="1"/>
</dbReference>